<proteinExistence type="predicted"/>
<keyword evidence="2" id="KW-1185">Reference proteome</keyword>
<dbReference type="Pfam" id="PF01547">
    <property type="entry name" value="SBP_bac_1"/>
    <property type="match status" value="1"/>
</dbReference>
<dbReference type="CDD" id="cd13585">
    <property type="entry name" value="PBP2_TMBP_like"/>
    <property type="match status" value="1"/>
</dbReference>
<dbReference type="PATRIC" id="fig|1125718.3.peg.330"/>
<dbReference type="eggNOG" id="COG1653">
    <property type="taxonomic scope" value="Bacteria"/>
</dbReference>
<dbReference type="EMBL" id="AKFT01000018">
    <property type="protein sequence ID" value="EJF47322.1"/>
    <property type="molecule type" value="Genomic_DNA"/>
</dbReference>
<accession>J0NR81</accession>
<name>J0NR81_9ACTO</name>
<dbReference type="InterPro" id="IPR006059">
    <property type="entry name" value="SBP"/>
</dbReference>
<dbReference type="Proteomes" id="UP000002941">
    <property type="component" value="Unassembled WGS sequence"/>
</dbReference>
<sequence length="468" mass="50037">MCRSLRLLYENRSRQTQEVALLSSSAAGSSKEAHYAATRINDDGVTMRRREFGQLAAAMTAMAAMGLAGCSGSGGGADGEVTLEFAQWWEPELPDGTFRALMDKFEEQNPGIKVELLSGPYASTKEQLVAGAAAGTMPDVVGIDGAWVNDFAKQGAIADLTALMSQEGYDDSELASQITYQGATYMIPVVNFVYPMFANTNLLTKAGISQIPSTREEFAAAAKAVTGGDVSGWALPLSLEAPNGIQNDVMSWVWASGGSMLTADGKPNLKGNADVKSASEFIKKLWDDGVVSPGAFTMKEQDKVEDFTNARTGLVIDSLAHVNTIREGNPDLTFDIAAIPAQSGYTGQRGMPYASWGIGVSGTTEHTSAAWKLVAFLMGADINAELANDAKAFPGNSNATPDFVNNDEMFKKAFEIWGSGTPANEFTGLPVSETLMRKFDEQFQNYLSGEIDVDTMLSNAQDAWDAEF</sequence>
<dbReference type="AlphaFoldDB" id="J0NR81"/>
<dbReference type="SUPFAM" id="SSF53850">
    <property type="entry name" value="Periplasmic binding protein-like II"/>
    <property type="match status" value="1"/>
</dbReference>
<dbReference type="Gene3D" id="3.40.190.10">
    <property type="entry name" value="Periplasmic binding protein-like II"/>
    <property type="match status" value="1"/>
</dbReference>
<evidence type="ECO:0000313" key="2">
    <source>
        <dbReference type="Proteomes" id="UP000002941"/>
    </source>
</evidence>
<reference evidence="1 2" key="1">
    <citation type="submission" date="2012-05" db="EMBL/GenBank/DDBJ databases">
        <authorList>
            <person name="Harkins D.M."/>
            <person name="Madupu R."/>
            <person name="Durkin A.S."/>
            <person name="Torralba M."/>
            <person name="Methe B."/>
            <person name="Sutton G.G."/>
            <person name="Nelson K.E."/>
        </authorList>
    </citation>
    <scope>NUCLEOTIDE SEQUENCE [LARGE SCALE GENOMIC DNA]</scope>
    <source>
        <strain evidence="1 2">F0489</strain>
    </source>
</reference>
<dbReference type="InterPro" id="IPR050490">
    <property type="entry name" value="Bact_solute-bd_prot1"/>
</dbReference>
<dbReference type="PANTHER" id="PTHR43649">
    <property type="entry name" value="ARABINOSE-BINDING PROTEIN-RELATED"/>
    <property type="match status" value="1"/>
</dbReference>
<protein>
    <submittedName>
        <fullName evidence="1">ABC transporter, solute-binding protein</fullName>
    </submittedName>
</protein>
<evidence type="ECO:0000313" key="1">
    <source>
        <dbReference type="EMBL" id="EJF47322.1"/>
    </source>
</evidence>
<organism evidence="1 2">
    <name type="scientific">Actinomyces massiliensis F0489</name>
    <dbReference type="NCBI Taxonomy" id="1125718"/>
    <lineage>
        <taxon>Bacteria</taxon>
        <taxon>Bacillati</taxon>
        <taxon>Actinomycetota</taxon>
        <taxon>Actinomycetes</taxon>
        <taxon>Actinomycetales</taxon>
        <taxon>Actinomycetaceae</taxon>
        <taxon>Actinomyces</taxon>
    </lineage>
</organism>
<gene>
    <name evidence="1" type="ORF">HMPREF1318_2913</name>
</gene>
<dbReference type="PANTHER" id="PTHR43649:SF30">
    <property type="entry name" value="ABC TRANSPORTER SUBSTRATE-BINDING PROTEIN"/>
    <property type="match status" value="1"/>
</dbReference>
<comment type="caution">
    <text evidence="1">The sequence shown here is derived from an EMBL/GenBank/DDBJ whole genome shotgun (WGS) entry which is preliminary data.</text>
</comment>